<keyword evidence="2" id="KW-1185">Reference proteome</keyword>
<sequence length="258" mass="28686">MKPYPDAREERTVMCEAPSVGAAPKEMPHQPSALRVNYLDLRPPSYIGFFPAMCVRLRARWLPLPGLWPCKASVDVVALRKICGWRVGNSCCSKGLAARTKKSFACGTFCFAVCKAKQPRQPHEALDAREERTVMCEAPSVGAAPKEMPHQPSALRVNYLDLRPPSYIGFFPAMCVRLRARWLPLPGLWPCKASVDVVALRKICGWRVGNSCCSKGLAARTKKSFACGTFRFAVCKAKQPRQPHEALPRRQRGAHSHV</sequence>
<dbReference type="EMBL" id="CAJNDS010002284">
    <property type="protein sequence ID" value="CAE7410201.1"/>
    <property type="molecule type" value="Genomic_DNA"/>
</dbReference>
<gene>
    <name evidence="1" type="ORF">SNAT2548_LOCUS22307</name>
</gene>
<dbReference type="AlphaFoldDB" id="A0A812QYS4"/>
<accession>A0A812QYS4</accession>
<dbReference type="Proteomes" id="UP000604046">
    <property type="component" value="Unassembled WGS sequence"/>
</dbReference>
<organism evidence="1 2">
    <name type="scientific">Symbiodinium natans</name>
    <dbReference type="NCBI Taxonomy" id="878477"/>
    <lineage>
        <taxon>Eukaryota</taxon>
        <taxon>Sar</taxon>
        <taxon>Alveolata</taxon>
        <taxon>Dinophyceae</taxon>
        <taxon>Suessiales</taxon>
        <taxon>Symbiodiniaceae</taxon>
        <taxon>Symbiodinium</taxon>
    </lineage>
</organism>
<evidence type="ECO:0000313" key="2">
    <source>
        <dbReference type="Proteomes" id="UP000604046"/>
    </source>
</evidence>
<protein>
    <submittedName>
        <fullName evidence="1">Uncharacterized protein</fullName>
    </submittedName>
</protein>
<comment type="caution">
    <text evidence="1">The sequence shown here is derived from an EMBL/GenBank/DDBJ whole genome shotgun (WGS) entry which is preliminary data.</text>
</comment>
<name>A0A812QYS4_9DINO</name>
<reference evidence="1" key="1">
    <citation type="submission" date="2021-02" db="EMBL/GenBank/DDBJ databases">
        <authorList>
            <person name="Dougan E. K."/>
            <person name="Rhodes N."/>
            <person name="Thang M."/>
            <person name="Chan C."/>
        </authorList>
    </citation>
    <scope>NUCLEOTIDE SEQUENCE</scope>
</reference>
<proteinExistence type="predicted"/>
<evidence type="ECO:0000313" key="1">
    <source>
        <dbReference type="EMBL" id="CAE7410201.1"/>
    </source>
</evidence>